<proteinExistence type="predicted"/>
<dbReference type="AlphaFoldDB" id="G5IA95"/>
<dbReference type="Proteomes" id="UP000005384">
    <property type="component" value="Unassembled WGS sequence"/>
</dbReference>
<organism evidence="3 4">
    <name type="scientific">Hungatella hathewayi WAL-18680</name>
    <dbReference type="NCBI Taxonomy" id="742737"/>
    <lineage>
        <taxon>Bacteria</taxon>
        <taxon>Bacillati</taxon>
        <taxon>Bacillota</taxon>
        <taxon>Clostridia</taxon>
        <taxon>Lachnospirales</taxon>
        <taxon>Lachnospiraceae</taxon>
        <taxon>Hungatella</taxon>
    </lineage>
</organism>
<feature type="transmembrane region" description="Helical" evidence="2">
    <location>
        <begin position="21"/>
        <end position="44"/>
    </location>
</feature>
<name>G5IA95_9FIRM</name>
<keyword evidence="2" id="KW-1133">Transmembrane helix</keyword>
<keyword evidence="2" id="KW-0472">Membrane</keyword>
<evidence type="ECO:0000256" key="1">
    <source>
        <dbReference type="SAM" id="MobiDB-lite"/>
    </source>
</evidence>
<evidence type="ECO:0000313" key="3">
    <source>
        <dbReference type="EMBL" id="EHI61984.1"/>
    </source>
</evidence>
<accession>G5IA95</accession>
<comment type="caution">
    <text evidence="3">The sequence shown here is derived from an EMBL/GenBank/DDBJ whole genome shotgun (WGS) entry which is preliminary data.</text>
</comment>
<protein>
    <submittedName>
        <fullName evidence="3">Uncharacterized protein</fullName>
    </submittedName>
</protein>
<dbReference type="PATRIC" id="fig|742737.3.peg.436"/>
<sequence>MRQYTYSNSRSKKSARLASPGLKTILLFYVLPYLLINGLIFYLVTVKPKYTVSVGETTDYTTTSMSLTIKSILPTRNLSVSLNGEPLELESTGKKSYTAPITVNGTIEVYLESFNGMAVSTYEHVNILDDDPPTIEVASIEDGILTITLSDSQSGIDFTSLHAINSTGAIVQPLSVDKLNYTATFQTDPAGMTLYVTDMSGLTTEQPLSINEVVEGVDGQSESGGDGLSESEGSSL</sequence>
<dbReference type="OrthoDB" id="1900632at2"/>
<dbReference type="HOGENOM" id="CLU_1173822_0_0_9"/>
<evidence type="ECO:0000256" key="2">
    <source>
        <dbReference type="SAM" id="Phobius"/>
    </source>
</evidence>
<dbReference type="EMBL" id="ADLN01000001">
    <property type="protein sequence ID" value="EHI61984.1"/>
    <property type="molecule type" value="Genomic_DNA"/>
</dbReference>
<keyword evidence="4" id="KW-1185">Reference proteome</keyword>
<reference evidence="3 4" key="1">
    <citation type="submission" date="2011-08" db="EMBL/GenBank/DDBJ databases">
        <title>The Genome Sequence of Clostridium hathewayi WAL-18680.</title>
        <authorList>
            <consortium name="The Broad Institute Genome Sequencing Platform"/>
            <person name="Earl A."/>
            <person name="Ward D."/>
            <person name="Feldgarden M."/>
            <person name="Gevers D."/>
            <person name="Finegold S.M."/>
            <person name="Summanen P.H."/>
            <person name="Molitoris D.R."/>
            <person name="Song M."/>
            <person name="Daigneault M."/>
            <person name="Allen-Vercoe E."/>
            <person name="Young S.K."/>
            <person name="Zeng Q."/>
            <person name="Gargeya S."/>
            <person name="Fitzgerald M."/>
            <person name="Haas B."/>
            <person name="Abouelleil A."/>
            <person name="Alvarado L."/>
            <person name="Arachchi H.M."/>
            <person name="Berlin A."/>
            <person name="Brown A."/>
            <person name="Chapman S.B."/>
            <person name="Chen Z."/>
            <person name="Dunbar C."/>
            <person name="Freedman E."/>
            <person name="Gearin G."/>
            <person name="Gellesch M."/>
            <person name="Goldberg J."/>
            <person name="Griggs A."/>
            <person name="Gujja S."/>
            <person name="Heiman D."/>
            <person name="Howarth C."/>
            <person name="Larson L."/>
            <person name="Lui A."/>
            <person name="MacDonald P.J.P."/>
            <person name="Montmayeur A."/>
            <person name="Murphy C."/>
            <person name="Neiman D."/>
            <person name="Pearson M."/>
            <person name="Priest M."/>
            <person name="Roberts A."/>
            <person name="Saif S."/>
            <person name="Shea T."/>
            <person name="Shenoy N."/>
            <person name="Sisk P."/>
            <person name="Stolte C."/>
            <person name="Sykes S."/>
            <person name="Wortman J."/>
            <person name="Nusbaum C."/>
            <person name="Birren B."/>
        </authorList>
    </citation>
    <scope>NUCLEOTIDE SEQUENCE [LARGE SCALE GENOMIC DNA]</scope>
    <source>
        <strain evidence="3 4">WAL-18680</strain>
    </source>
</reference>
<gene>
    <name evidence="3" type="ORF">HMPREF9473_00435</name>
</gene>
<evidence type="ECO:0000313" key="4">
    <source>
        <dbReference type="Proteomes" id="UP000005384"/>
    </source>
</evidence>
<dbReference type="RefSeq" id="WP_006778417.1">
    <property type="nucleotide sequence ID" value="NZ_CP040506.1"/>
</dbReference>
<keyword evidence="2" id="KW-0812">Transmembrane</keyword>
<feature type="region of interest" description="Disordered" evidence="1">
    <location>
        <begin position="217"/>
        <end position="236"/>
    </location>
</feature>